<name>A0A9P8TEJ7_9ASCO</name>
<reference evidence="1" key="2">
    <citation type="submission" date="2021-01" db="EMBL/GenBank/DDBJ databases">
        <authorList>
            <person name="Schikora-Tamarit M.A."/>
        </authorList>
    </citation>
    <scope>NUCLEOTIDE SEQUENCE</scope>
    <source>
        <strain evidence="1">CBS6341</strain>
    </source>
</reference>
<gene>
    <name evidence="1" type="ORF">WICMUC_002760</name>
</gene>
<sequence length="690" mass="80483">MMSLPTKVFSGPKFRYRVTQFMTKCQFYNNGDTGTFHEEEISLADRKVVNFQFNFNTKPVGRASSLTSLQDFRRNVKNHYNHQFKLKIKHGRGDGKLESLFSIILHSLHYCTIPDEDFTGSVLHFSNQIRQKVDEIHKLQKHVRQDDGIRSMCNEAISLYVYGNTKTPPQFIRPSAMENLHYSLLVFLAVSKDTYDFKDVLAWIKCVISSSVQESCFALQGTYHFPSFISGDILQRVPVSAYEVDLMIDIYAEQMMNYKTSIYQLKNLVFFTKIFKHQELPNLIDLIIKKERKLKSSDYNDLLSFISEPCSTHKGKVDYYDIIIEAERLIFTHMISNSVKIKPLGFLSLALSLLPISKERALRFFEMGVSHSKKTSREYYFEKLFRLQLSSSPDALMQLFDEVQDKEEESFDNKVWDKFFERSEELKLLNPNNSLSMLSAFSEDLSFKSSQSKLYQYISIESILQFGVKNIDNRGLEHLLTKLYRIKEDQAMYGFASTIDAARYIFSQVKNPTRTLISKVLIGESYIQPQSLFDLYILLLEKYCDNIPNGRCLTALMIAALKDPDLRWSNHQAHQVAIHEFLKNIKQTVDDHSGKLLPSDSLWNIFILLLGRYNYQSELFTIFKIWEELKYKPSKKTLGMLLGGLDIGENIRDRNIQHLQVIGYSDDKRWLWPTRHELSYWRNTIKKQGI</sequence>
<reference evidence="1" key="1">
    <citation type="journal article" date="2021" name="Open Biol.">
        <title>Shared evolutionary footprints suggest mitochondrial oxidative damage underlies multiple complex I losses in fungi.</title>
        <authorList>
            <person name="Schikora-Tamarit M.A."/>
            <person name="Marcet-Houben M."/>
            <person name="Nosek J."/>
            <person name="Gabaldon T."/>
        </authorList>
    </citation>
    <scope>NUCLEOTIDE SEQUENCE</scope>
    <source>
        <strain evidence="1">CBS6341</strain>
    </source>
</reference>
<dbReference type="Proteomes" id="UP000769528">
    <property type="component" value="Unassembled WGS sequence"/>
</dbReference>
<comment type="caution">
    <text evidence="1">The sequence shown here is derived from an EMBL/GenBank/DDBJ whole genome shotgun (WGS) entry which is preliminary data.</text>
</comment>
<protein>
    <submittedName>
        <fullName evidence="1">Uncharacterized protein</fullName>
    </submittedName>
</protein>
<organism evidence="1 2">
    <name type="scientific">Wickerhamomyces mucosus</name>
    <dbReference type="NCBI Taxonomy" id="1378264"/>
    <lineage>
        <taxon>Eukaryota</taxon>
        <taxon>Fungi</taxon>
        <taxon>Dikarya</taxon>
        <taxon>Ascomycota</taxon>
        <taxon>Saccharomycotina</taxon>
        <taxon>Saccharomycetes</taxon>
        <taxon>Phaffomycetales</taxon>
        <taxon>Wickerhamomycetaceae</taxon>
        <taxon>Wickerhamomyces</taxon>
    </lineage>
</organism>
<accession>A0A9P8TEJ7</accession>
<proteinExistence type="predicted"/>
<evidence type="ECO:0000313" key="1">
    <source>
        <dbReference type="EMBL" id="KAH3675471.1"/>
    </source>
</evidence>
<dbReference type="AlphaFoldDB" id="A0A9P8TEJ7"/>
<dbReference type="OrthoDB" id="4017072at2759"/>
<evidence type="ECO:0000313" key="2">
    <source>
        <dbReference type="Proteomes" id="UP000769528"/>
    </source>
</evidence>
<keyword evidence="2" id="KW-1185">Reference proteome</keyword>
<dbReference type="EMBL" id="JAEUBF010000772">
    <property type="protein sequence ID" value="KAH3675471.1"/>
    <property type="molecule type" value="Genomic_DNA"/>
</dbReference>